<dbReference type="NCBIfam" id="NF008149">
    <property type="entry name" value="PRK10901.1"/>
    <property type="match status" value="1"/>
</dbReference>
<evidence type="ECO:0000256" key="4">
    <source>
        <dbReference type="ARBA" id="ARBA00012140"/>
    </source>
</evidence>
<dbReference type="Gene3D" id="3.30.70.1170">
    <property type="entry name" value="Sun protein, domain 3"/>
    <property type="match status" value="1"/>
</dbReference>
<accession>A0AAU7FCC2</accession>
<gene>
    <name evidence="16" type="primary">rsmB</name>
    <name evidence="16" type="ORF">ABHF33_03805</name>
</gene>
<dbReference type="FunFam" id="3.40.50.150:FF:000022">
    <property type="entry name" value="Ribosomal RNA small subunit methyltransferase B"/>
    <property type="match status" value="1"/>
</dbReference>
<evidence type="ECO:0000256" key="12">
    <source>
        <dbReference type="ARBA" id="ARBA00031088"/>
    </source>
</evidence>
<protein>
    <recommendedName>
        <fullName evidence="4">16S rRNA (cytosine(967)-C(5))-methyltransferase</fullName>
        <ecNumber evidence="4">2.1.1.176</ecNumber>
    </recommendedName>
    <alternativeName>
        <fullName evidence="11">16S rRNA m5C967 methyltransferase</fullName>
    </alternativeName>
    <alternativeName>
        <fullName evidence="12">rRNA (cytosine-C(5)-)-methyltransferase RsmB</fullName>
    </alternativeName>
</protein>
<feature type="binding site" evidence="14">
    <location>
        <position position="272"/>
    </location>
    <ligand>
        <name>S-adenosyl-L-methionine</name>
        <dbReference type="ChEBI" id="CHEBI:59789"/>
    </ligand>
</feature>
<evidence type="ECO:0000256" key="7">
    <source>
        <dbReference type="ARBA" id="ARBA00022603"/>
    </source>
</evidence>
<dbReference type="InterPro" id="IPR029063">
    <property type="entry name" value="SAM-dependent_MTases_sf"/>
</dbReference>
<evidence type="ECO:0000256" key="13">
    <source>
        <dbReference type="ARBA" id="ARBA00047283"/>
    </source>
</evidence>
<dbReference type="SUPFAM" id="SSF48013">
    <property type="entry name" value="NusB-like"/>
    <property type="match status" value="1"/>
</dbReference>
<keyword evidence="9 14" id="KW-0949">S-adenosyl-L-methionine</keyword>
<dbReference type="EMBL" id="CP157355">
    <property type="protein sequence ID" value="XBM01426.1"/>
    <property type="molecule type" value="Genomic_DNA"/>
</dbReference>
<evidence type="ECO:0000313" key="16">
    <source>
        <dbReference type="EMBL" id="XBM01426.1"/>
    </source>
</evidence>
<dbReference type="RefSeq" id="WP_348945723.1">
    <property type="nucleotide sequence ID" value="NZ_CP157355.1"/>
</dbReference>
<evidence type="ECO:0000256" key="6">
    <source>
        <dbReference type="ARBA" id="ARBA00022552"/>
    </source>
</evidence>
<dbReference type="InterPro" id="IPR006027">
    <property type="entry name" value="NusB_RsmB_TIM44"/>
</dbReference>
<keyword evidence="5" id="KW-0963">Cytoplasm</keyword>
<evidence type="ECO:0000256" key="14">
    <source>
        <dbReference type="PROSITE-ProRule" id="PRU01023"/>
    </source>
</evidence>
<dbReference type="EC" id="2.1.1.176" evidence="4"/>
<dbReference type="GO" id="GO:0006355">
    <property type="term" value="P:regulation of DNA-templated transcription"/>
    <property type="evidence" value="ECO:0007669"/>
    <property type="project" value="InterPro"/>
</dbReference>
<evidence type="ECO:0000256" key="5">
    <source>
        <dbReference type="ARBA" id="ARBA00022490"/>
    </source>
</evidence>
<dbReference type="KEGG" id="cmav:ABHF33_03805"/>
<evidence type="ECO:0000256" key="11">
    <source>
        <dbReference type="ARBA" id="ARBA00030399"/>
    </source>
</evidence>
<dbReference type="PROSITE" id="PS01153">
    <property type="entry name" value="NOL1_NOP2_SUN"/>
    <property type="match status" value="1"/>
</dbReference>
<dbReference type="Pfam" id="PF22458">
    <property type="entry name" value="RsmF-B_ferredox"/>
    <property type="match status" value="1"/>
</dbReference>
<dbReference type="Pfam" id="PF01029">
    <property type="entry name" value="NusB"/>
    <property type="match status" value="1"/>
</dbReference>
<dbReference type="InterPro" id="IPR023267">
    <property type="entry name" value="RCMT"/>
</dbReference>
<comment type="subcellular location">
    <subcellularLocation>
        <location evidence="2">Cytoplasm</location>
    </subcellularLocation>
</comment>
<dbReference type="Gene3D" id="1.10.287.730">
    <property type="entry name" value="Helix hairpin bin"/>
    <property type="match status" value="1"/>
</dbReference>
<dbReference type="Gene3D" id="3.40.50.150">
    <property type="entry name" value="Vaccinia Virus protein VP39"/>
    <property type="match status" value="1"/>
</dbReference>
<dbReference type="InterPro" id="IPR001678">
    <property type="entry name" value="MeTrfase_RsmB-F_NOP2_dom"/>
</dbReference>
<evidence type="ECO:0000256" key="1">
    <source>
        <dbReference type="ARBA" id="ARBA00002724"/>
    </source>
</evidence>
<dbReference type="InterPro" id="IPR035926">
    <property type="entry name" value="NusB-like_sf"/>
</dbReference>
<evidence type="ECO:0000256" key="9">
    <source>
        <dbReference type="ARBA" id="ARBA00022691"/>
    </source>
</evidence>
<feature type="binding site" evidence="14">
    <location>
        <begin position="250"/>
        <end position="256"/>
    </location>
    <ligand>
        <name>S-adenosyl-L-methionine</name>
        <dbReference type="ChEBI" id="CHEBI:59789"/>
    </ligand>
</feature>
<dbReference type="GO" id="GO:0003723">
    <property type="term" value="F:RNA binding"/>
    <property type="evidence" value="ECO:0007669"/>
    <property type="project" value="UniProtKB-UniRule"/>
</dbReference>
<dbReference type="InterPro" id="IPR018314">
    <property type="entry name" value="RsmB/NOL1/NOP2-like_CS"/>
</dbReference>
<dbReference type="PRINTS" id="PR02008">
    <property type="entry name" value="RCMTFAMILY"/>
</dbReference>
<name>A0AAU7FCC2_9NEIS</name>
<feature type="domain" description="SAM-dependent MTase RsmB/NOP-type" evidence="15">
    <location>
        <begin position="162"/>
        <end position="427"/>
    </location>
</feature>
<feature type="binding site" evidence="14">
    <location>
        <position position="298"/>
    </location>
    <ligand>
        <name>S-adenosyl-L-methionine</name>
        <dbReference type="ChEBI" id="CHEBI:59789"/>
    </ligand>
</feature>
<evidence type="ECO:0000256" key="3">
    <source>
        <dbReference type="ARBA" id="ARBA00007494"/>
    </source>
</evidence>
<evidence type="ECO:0000256" key="8">
    <source>
        <dbReference type="ARBA" id="ARBA00022679"/>
    </source>
</evidence>
<dbReference type="PANTHER" id="PTHR22807">
    <property type="entry name" value="NOP2 YEAST -RELATED NOL1/NOP2/FMU SUN DOMAIN-CONTAINING"/>
    <property type="match status" value="1"/>
</dbReference>
<comment type="catalytic activity">
    <reaction evidence="13">
        <text>cytidine(967) in 16S rRNA + S-adenosyl-L-methionine = 5-methylcytidine(967) in 16S rRNA + S-adenosyl-L-homocysteine + H(+)</text>
        <dbReference type="Rhea" id="RHEA:42748"/>
        <dbReference type="Rhea" id="RHEA-COMP:10219"/>
        <dbReference type="Rhea" id="RHEA-COMP:10220"/>
        <dbReference type="ChEBI" id="CHEBI:15378"/>
        <dbReference type="ChEBI" id="CHEBI:57856"/>
        <dbReference type="ChEBI" id="CHEBI:59789"/>
        <dbReference type="ChEBI" id="CHEBI:74483"/>
        <dbReference type="ChEBI" id="CHEBI:82748"/>
        <dbReference type="EC" id="2.1.1.176"/>
    </reaction>
</comment>
<evidence type="ECO:0000256" key="10">
    <source>
        <dbReference type="ARBA" id="ARBA00022884"/>
    </source>
</evidence>
<comment type="function">
    <text evidence="1">Specifically methylates the cytosine at position 967 (m5C967) of 16S rRNA.</text>
</comment>
<feature type="binding site" evidence="14">
    <location>
        <position position="317"/>
    </location>
    <ligand>
        <name>S-adenosyl-L-methionine</name>
        <dbReference type="ChEBI" id="CHEBI:59789"/>
    </ligand>
</feature>
<dbReference type="SUPFAM" id="SSF53335">
    <property type="entry name" value="S-adenosyl-L-methionine-dependent methyltransferases"/>
    <property type="match status" value="1"/>
</dbReference>
<dbReference type="GO" id="GO:0005737">
    <property type="term" value="C:cytoplasm"/>
    <property type="evidence" value="ECO:0007669"/>
    <property type="project" value="UniProtKB-SubCell"/>
</dbReference>
<dbReference type="Gene3D" id="1.10.940.10">
    <property type="entry name" value="NusB-like"/>
    <property type="match status" value="1"/>
</dbReference>
<dbReference type="InterPro" id="IPR049560">
    <property type="entry name" value="MeTrfase_RsmB-F_NOP2_cat"/>
</dbReference>
<dbReference type="AlphaFoldDB" id="A0AAU7FCC2"/>
<organism evidence="16">
    <name type="scientific">Chitinibacter mangrovi</name>
    <dbReference type="NCBI Taxonomy" id="3153927"/>
    <lineage>
        <taxon>Bacteria</taxon>
        <taxon>Pseudomonadati</taxon>
        <taxon>Pseudomonadota</taxon>
        <taxon>Betaproteobacteria</taxon>
        <taxon>Neisseriales</taxon>
        <taxon>Chitinibacteraceae</taxon>
        <taxon>Chitinibacter</taxon>
    </lineage>
</organism>
<proteinExistence type="inferred from homology"/>
<sequence length="428" mass="47540">MLVTQTLACETVYAVLSGQNLTEALSTTWRQNPNITPQQRGAVQDIAYGTLRHLGLLEALLNTLASKPLKELELKVLLLTTLYQLQFTRAGAHAIVDHAVNVAAKIGQGKGKGLVNAVLRSFLRQKDELVTAAQKNERAKFNHPKWWMTDMKNAYPKQWQQILQANNQHPPMTLRVNRRHCDADQYLTLLGECGISARRLSDFSIQLDKAQPVDALPHFFDGWVSVQDWGAQAAAHLLDVKDGMRVLDACAAPGGKSGHILELANVELTAIDADAGRLKRVDDNLARLNLSAKVLAADASNPAAWWDGKPFDRILADVPCSATGVARRHPDIKWLRRPEDFAEFARQQENMLDELWPLIASGGKLLYATCSVFPAENKLSAEAFARRHPDARREELSSEHIPADLLDGQLLPNSEHDGFFYALFTKVN</sequence>
<dbReference type="GO" id="GO:0008649">
    <property type="term" value="F:rRNA methyltransferase activity"/>
    <property type="evidence" value="ECO:0007669"/>
    <property type="project" value="InterPro"/>
</dbReference>
<dbReference type="CDD" id="cd02440">
    <property type="entry name" value="AdoMet_MTases"/>
    <property type="match status" value="1"/>
</dbReference>
<keyword evidence="6" id="KW-0698">rRNA processing</keyword>
<reference evidence="16" key="1">
    <citation type="submission" date="2024-05" db="EMBL/GenBank/DDBJ databases">
        <authorList>
            <person name="Yang L."/>
            <person name="Pan L."/>
        </authorList>
    </citation>
    <scope>NUCLEOTIDE SEQUENCE</scope>
    <source>
        <strain evidence="16">FCG-7</strain>
    </source>
</reference>
<dbReference type="PANTHER" id="PTHR22807:SF61">
    <property type="entry name" value="NOL1_NOP2_SUN FAMILY PROTEIN _ ANTITERMINATION NUSB DOMAIN-CONTAINING PROTEIN"/>
    <property type="match status" value="1"/>
</dbReference>
<comment type="similarity">
    <text evidence="3 14">Belongs to the class I-like SAM-binding methyltransferase superfamily. RsmB/NOP family.</text>
</comment>
<keyword evidence="8 14" id="KW-0808">Transferase</keyword>
<dbReference type="Pfam" id="PF01189">
    <property type="entry name" value="Methyltr_RsmB-F"/>
    <property type="match status" value="1"/>
</dbReference>
<keyword evidence="10 14" id="KW-0694">RNA-binding</keyword>
<evidence type="ECO:0000259" key="15">
    <source>
        <dbReference type="PROSITE" id="PS51686"/>
    </source>
</evidence>
<feature type="active site" description="Nucleophile" evidence="14">
    <location>
        <position position="370"/>
    </location>
</feature>
<dbReference type="InterPro" id="IPR054728">
    <property type="entry name" value="RsmB-like_ferredoxin"/>
</dbReference>
<evidence type="ECO:0000256" key="2">
    <source>
        <dbReference type="ARBA" id="ARBA00004496"/>
    </source>
</evidence>
<dbReference type="NCBIfam" id="TIGR00563">
    <property type="entry name" value="rsmB"/>
    <property type="match status" value="1"/>
</dbReference>
<keyword evidence="7 14" id="KW-0489">Methyltransferase</keyword>
<dbReference type="PROSITE" id="PS51686">
    <property type="entry name" value="SAM_MT_RSMB_NOP"/>
    <property type="match status" value="1"/>
</dbReference>
<dbReference type="InterPro" id="IPR004573">
    <property type="entry name" value="rRNA_ssu_MeTfrase_B"/>
</dbReference>